<organism evidence="2 3">
    <name type="scientific">Mycena citricolor</name>
    <dbReference type="NCBI Taxonomy" id="2018698"/>
    <lineage>
        <taxon>Eukaryota</taxon>
        <taxon>Fungi</taxon>
        <taxon>Dikarya</taxon>
        <taxon>Basidiomycota</taxon>
        <taxon>Agaricomycotina</taxon>
        <taxon>Agaricomycetes</taxon>
        <taxon>Agaricomycetidae</taxon>
        <taxon>Agaricales</taxon>
        <taxon>Marasmiineae</taxon>
        <taxon>Mycenaceae</taxon>
        <taxon>Mycena</taxon>
    </lineage>
</organism>
<evidence type="ECO:0000313" key="2">
    <source>
        <dbReference type="EMBL" id="CAK5266299.1"/>
    </source>
</evidence>
<accession>A0AAD2H182</accession>
<dbReference type="AlphaFoldDB" id="A0AAD2H182"/>
<keyword evidence="1" id="KW-0812">Transmembrane</keyword>
<keyword evidence="3" id="KW-1185">Reference proteome</keyword>
<feature type="transmembrane region" description="Helical" evidence="1">
    <location>
        <begin position="211"/>
        <end position="228"/>
    </location>
</feature>
<name>A0AAD2H182_9AGAR</name>
<keyword evidence="1" id="KW-1133">Transmembrane helix</keyword>
<reference evidence="2" key="1">
    <citation type="submission" date="2023-11" db="EMBL/GenBank/DDBJ databases">
        <authorList>
            <person name="De Vega J J."/>
            <person name="De Vega J J."/>
        </authorList>
    </citation>
    <scope>NUCLEOTIDE SEQUENCE</scope>
</reference>
<protein>
    <submittedName>
        <fullName evidence="2">Uncharacterized protein</fullName>
    </submittedName>
</protein>
<gene>
    <name evidence="2" type="ORF">MYCIT1_LOCUS7994</name>
</gene>
<proteinExistence type="predicted"/>
<feature type="transmembrane region" description="Helical" evidence="1">
    <location>
        <begin position="167"/>
        <end position="190"/>
    </location>
</feature>
<feature type="transmembrane region" description="Helical" evidence="1">
    <location>
        <begin position="234"/>
        <end position="256"/>
    </location>
</feature>
<feature type="transmembrane region" description="Helical" evidence="1">
    <location>
        <begin position="21"/>
        <end position="45"/>
    </location>
</feature>
<feature type="transmembrane region" description="Helical" evidence="1">
    <location>
        <begin position="78"/>
        <end position="96"/>
    </location>
</feature>
<sequence length="295" mass="32841">MVQKHLCAQRSWPSLKWRLPKILYLINRYIVPPMLIFDAIVPAIYNLPESMLVVLVLTDLIAADDQPRCDFIAKWTPWPTIISLTTSEMILMLRVFAPVIERPAFLRIGPPLSSHWIFRVFDTFSGAFSFVSELAGWIALSSIVTKHTVGAPGGLLFPGCLFSAPTYFYTAWIPPVIFESILIIVTGYYASAYHWTKKGSFQTIQILARDSILYFLIIFFLLSNLLIARFGRDFLGSLFIAPSSVIACLGASRLMINLGSIAASDTGPTTEDFVMGLSTGTASHDITFQTRSRAS</sequence>
<evidence type="ECO:0000256" key="1">
    <source>
        <dbReference type="SAM" id="Phobius"/>
    </source>
</evidence>
<comment type="caution">
    <text evidence="2">The sequence shown here is derived from an EMBL/GenBank/DDBJ whole genome shotgun (WGS) entry which is preliminary data.</text>
</comment>
<evidence type="ECO:0000313" key="3">
    <source>
        <dbReference type="Proteomes" id="UP001295794"/>
    </source>
</evidence>
<dbReference type="Proteomes" id="UP001295794">
    <property type="component" value="Unassembled WGS sequence"/>
</dbReference>
<dbReference type="EMBL" id="CAVNYO010000109">
    <property type="protein sequence ID" value="CAK5266299.1"/>
    <property type="molecule type" value="Genomic_DNA"/>
</dbReference>
<keyword evidence="1" id="KW-0472">Membrane</keyword>